<evidence type="ECO:0000313" key="5">
    <source>
        <dbReference type="EMBL" id="GAA2795062.1"/>
    </source>
</evidence>
<keyword evidence="3" id="KW-0804">Transcription</keyword>
<organism evidence="5 6">
    <name type="scientific">Saccharopolyspora taberi</name>
    <dbReference type="NCBI Taxonomy" id="60895"/>
    <lineage>
        <taxon>Bacteria</taxon>
        <taxon>Bacillati</taxon>
        <taxon>Actinomycetota</taxon>
        <taxon>Actinomycetes</taxon>
        <taxon>Pseudonocardiales</taxon>
        <taxon>Pseudonocardiaceae</taxon>
        <taxon>Saccharopolyspora</taxon>
    </lineage>
</organism>
<dbReference type="Proteomes" id="UP001500979">
    <property type="component" value="Unassembled WGS sequence"/>
</dbReference>
<dbReference type="SMART" id="SM00347">
    <property type="entry name" value="HTH_MARR"/>
    <property type="match status" value="1"/>
</dbReference>
<evidence type="ECO:0000313" key="6">
    <source>
        <dbReference type="Proteomes" id="UP001500979"/>
    </source>
</evidence>
<comment type="caution">
    <text evidence="5">The sequence shown here is derived from an EMBL/GenBank/DDBJ whole genome shotgun (WGS) entry which is preliminary data.</text>
</comment>
<evidence type="ECO:0000256" key="3">
    <source>
        <dbReference type="ARBA" id="ARBA00023163"/>
    </source>
</evidence>
<dbReference type="Gene3D" id="1.10.10.10">
    <property type="entry name" value="Winged helix-like DNA-binding domain superfamily/Winged helix DNA-binding domain"/>
    <property type="match status" value="1"/>
</dbReference>
<protein>
    <submittedName>
        <fullName evidence="5">MarR family transcriptional regulator</fullName>
    </submittedName>
</protein>
<sequence length="144" mass="15738">MSQADVRNRPGYQVKRAQQALHQACERQLRPLGISMSKYAVLLALADEPGISSAALARRCFVTRQSLQDVLGGLRSAGLVAVAEQAGTGRARPVTLTDEGARLLREADRAIVEVENRMLAGIDRADRRRLVELLTTCAENLNED</sequence>
<dbReference type="InterPro" id="IPR000835">
    <property type="entry name" value="HTH_MarR-typ"/>
</dbReference>
<keyword evidence="2" id="KW-0238">DNA-binding</keyword>
<proteinExistence type="predicted"/>
<evidence type="ECO:0000259" key="4">
    <source>
        <dbReference type="PROSITE" id="PS50995"/>
    </source>
</evidence>
<dbReference type="PANTHER" id="PTHR42756">
    <property type="entry name" value="TRANSCRIPTIONAL REGULATOR, MARR"/>
    <property type="match status" value="1"/>
</dbReference>
<evidence type="ECO:0000256" key="2">
    <source>
        <dbReference type="ARBA" id="ARBA00023125"/>
    </source>
</evidence>
<dbReference type="EMBL" id="BAAAUX010000014">
    <property type="protein sequence ID" value="GAA2795062.1"/>
    <property type="molecule type" value="Genomic_DNA"/>
</dbReference>
<dbReference type="PROSITE" id="PS50995">
    <property type="entry name" value="HTH_MARR_2"/>
    <property type="match status" value="1"/>
</dbReference>
<dbReference type="Pfam" id="PF12802">
    <property type="entry name" value="MarR_2"/>
    <property type="match status" value="1"/>
</dbReference>
<reference evidence="5 6" key="1">
    <citation type="journal article" date="2019" name="Int. J. Syst. Evol. Microbiol.">
        <title>The Global Catalogue of Microorganisms (GCM) 10K type strain sequencing project: providing services to taxonomists for standard genome sequencing and annotation.</title>
        <authorList>
            <consortium name="The Broad Institute Genomics Platform"/>
            <consortium name="The Broad Institute Genome Sequencing Center for Infectious Disease"/>
            <person name="Wu L."/>
            <person name="Ma J."/>
        </authorList>
    </citation>
    <scope>NUCLEOTIDE SEQUENCE [LARGE SCALE GENOMIC DNA]</scope>
    <source>
        <strain evidence="5 6">JCM 9383</strain>
    </source>
</reference>
<dbReference type="InterPro" id="IPR036390">
    <property type="entry name" value="WH_DNA-bd_sf"/>
</dbReference>
<name>A0ABN3VDM0_9PSEU</name>
<accession>A0ABN3VDM0</accession>
<evidence type="ECO:0000256" key="1">
    <source>
        <dbReference type="ARBA" id="ARBA00023015"/>
    </source>
</evidence>
<gene>
    <name evidence="5" type="ORF">GCM10010470_32540</name>
</gene>
<dbReference type="SUPFAM" id="SSF46785">
    <property type="entry name" value="Winged helix' DNA-binding domain"/>
    <property type="match status" value="1"/>
</dbReference>
<dbReference type="InterPro" id="IPR036388">
    <property type="entry name" value="WH-like_DNA-bd_sf"/>
</dbReference>
<keyword evidence="6" id="KW-1185">Reference proteome</keyword>
<keyword evidence="1" id="KW-0805">Transcription regulation</keyword>
<dbReference type="PANTHER" id="PTHR42756:SF1">
    <property type="entry name" value="TRANSCRIPTIONAL REPRESSOR OF EMRAB OPERON"/>
    <property type="match status" value="1"/>
</dbReference>
<feature type="domain" description="HTH marR-type" evidence="4">
    <location>
        <begin position="7"/>
        <end position="139"/>
    </location>
</feature>
<dbReference type="RefSeq" id="WP_344680525.1">
    <property type="nucleotide sequence ID" value="NZ_BAAAUX010000014.1"/>
</dbReference>